<evidence type="ECO:0000313" key="1">
    <source>
        <dbReference type="EMBL" id="KAJ3649768.1"/>
    </source>
</evidence>
<keyword evidence="2" id="KW-1185">Reference proteome</keyword>
<organism evidence="1 2">
    <name type="scientific">Zophobas morio</name>
    <dbReference type="NCBI Taxonomy" id="2755281"/>
    <lineage>
        <taxon>Eukaryota</taxon>
        <taxon>Metazoa</taxon>
        <taxon>Ecdysozoa</taxon>
        <taxon>Arthropoda</taxon>
        <taxon>Hexapoda</taxon>
        <taxon>Insecta</taxon>
        <taxon>Pterygota</taxon>
        <taxon>Neoptera</taxon>
        <taxon>Endopterygota</taxon>
        <taxon>Coleoptera</taxon>
        <taxon>Polyphaga</taxon>
        <taxon>Cucujiformia</taxon>
        <taxon>Tenebrionidae</taxon>
        <taxon>Zophobas</taxon>
    </lineage>
</organism>
<evidence type="ECO:0000313" key="2">
    <source>
        <dbReference type="Proteomes" id="UP001168821"/>
    </source>
</evidence>
<dbReference type="Proteomes" id="UP001168821">
    <property type="component" value="Unassembled WGS sequence"/>
</dbReference>
<comment type="caution">
    <text evidence="1">The sequence shown here is derived from an EMBL/GenBank/DDBJ whole genome shotgun (WGS) entry which is preliminary data.</text>
</comment>
<gene>
    <name evidence="1" type="ORF">Zmor_021491</name>
</gene>
<protein>
    <submittedName>
        <fullName evidence="1">Uncharacterized protein</fullName>
    </submittedName>
</protein>
<sequence length="269" mass="30584">MIQAFLFKSHLHGTIQENIHPIHVYGVRREEIQSTLTPGISQEEIQSTLTPGIRQEEIHATVTQKESIRFPRPEFVGKKSSCRSRAPSHLSVHTVSETFSITRHQTAVNAFKEGSNVVTLETRLSDLSELFKKYNAIQSDIESLQFKELSDRDDFDEAAWDAGNDKERTGVENQYYEVVAKIKTFLLKTDTCTGPGGSTTSTGYYVFCKLSGCHVIVSVLCKMKRTKSLGWLHQCRDKVKNKNNHARNFGYTAEEKRPWSSAEQLNKKR</sequence>
<accession>A0AA38I2W2</accession>
<dbReference type="AlphaFoldDB" id="A0AA38I2W2"/>
<reference evidence="1" key="1">
    <citation type="journal article" date="2023" name="G3 (Bethesda)">
        <title>Whole genome assemblies of Zophobas morio and Tenebrio molitor.</title>
        <authorList>
            <person name="Kaur S."/>
            <person name="Stinson S.A."/>
            <person name="diCenzo G.C."/>
        </authorList>
    </citation>
    <scope>NUCLEOTIDE SEQUENCE</scope>
    <source>
        <strain evidence="1">QUZm001</strain>
    </source>
</reference>
<proteinExistence type="predicted"/>
<dbReference type="EMBL" id="JALNTZ010000006">
    <property type="protein sequence ID" value="KAJ3649768.1"/>
    <property type="molecule type" value="Genomic_DNA"/>
</dbReference>
<name>A0AA38I2W2_9CUCU</name>